<evidence type="ECO:0000313" key="4">
    <source>
        <dbReference type="Proteomes" id="UP000567179"/>
    </source>
</evidence>
<sequence>MPVQDELTSIWKMVLGADQKMLAKCAAAVDTEVARSAEARSSARALPMEISEREAAHAKQVAEMQKVANIVRLELAVAQQAVKKAEANLSKEAQEAKTLRAQLIALEERNKCLWEDNTTLTYSLEAMTESANEAKAASVRAAMASGMKEMRNEKLRRELTSVRQANKRSMELLRTANRMECRQSFRPPGSSTAAAHSKHSEAPDAQDDSATKGILRPVPPSFSASGHAGNSDSDSDEDIPLSFALSLKRSKRSSLGCKQLRNTVTCKALAVQVSPTFTEGQSSTLELDLELVYPGSPSSLTLNEQALEVLMIDSISQSTGTKTRGITPDSGNKTGVDTDQSIISSNKCQRLSCTLPEIPISRDGSVFTSDAPAEAPTTAGKKSITALPSMTILKDEVPTPSRLNQVHEDTSSTDNPSVVCFGTLPNRSGRKNAMRVLCGESSNTLQALKNTILNAERRPSGSITPPGSAPDIDIIASI</sequence>
<reference evidence="3 4" key="1">
    <citation type="journal article" date="2020" name="ISME J.">
        <title>Uncovering the hidden diversity of litter-decomposition mechanisms in mushroom-forming fungi.</title>
        <authorList>
            <person name="Floudas D."/>
            <person name="Bentzer J."/>
            <person name="Ahren D."/>
            <person name="Johansson T."/>
            <person name="Persson P."/>
            <person name="Tunlid A."/>
        </authorList>
    </citation>
    <scope>NUCLEOTIDE SEQUENCE [LARGE SCALE GENOMIC DNA]</scope>
    <source>
        <strain evidence="3 4">CBS 101986</strain>
    </source>
</reference>
<accession>A0A8H5AQF0</accession>
<feature type="region of interest" description="Disordered" evidence="2">
    <location>
        <begin position="179"/>
        <end position="237"/>
    </location>
</feature>
<dbReference type="AlphaFoldDB" id="A0A8H5AQF0"/>
<proteinExistence type="predicted"/>
<evidence type="ECO:0000256" key="2">
    <source>
        <dbReference type="SAM" id="MobiDB-lite"/>
    </source>
</evidence>
<protein>
    <submittedName>
        <fullName evidence="3">Uncharacterized protein</fullName>
    </submittedName>
</protein>
<feature type="coiled-coil region" evidence="1">
    <location>
        <begin position="68"/>
        <end position="109"/>
    </location>
</feature>
<gene>
    <name evidence="3" type="ORF">D9619_012781</name>
</gene>
<feature type="compositionally biased region" description="Polar residues" evidence="2">
    <location>
        <begin position="222"/>
        <end position="232"/>
    </location>
</feature>
<keyword evidence="1" id="KW-0175">Coiled coil</keyword>
<comment type="caution">
    <text evidence="3">The sequence shown here is derived from an EMBL/GenBank/DDBJ whole genome shotgun (WGS) entry which is preliminary data.</text>
</comment>
<keyword evidence="4" id="KW-1185">Reference proteome</keyword>
<organism evidence="3 4">
    <name type="scientific">Psilocybe cf. subviscida</name>
    <dbReference type="NCBI Taxonomy" id="2480587"/>
    <lineage>
        <taxon>Eukaryota</taxon>
        <taxon>Fungi</taxon>
        <taxon>Dikarya</taxon>
        <taxon>Basidiomycota</taxon>
        <taxon>Agaricomycotina</taxon>
        <taxon>Agaricomycetes</taxon>
        <taxon>Agaricomycetidae</taxon>
        <taxon>Agaricales</taxon>
        <taxon>Agaricineae</taxon>
        <taxon>Strophariaceae</taxon>
        <taxon>Psilocybe</taxon>
    </lineage>
</organism>
<dbReference type="Proteomes" id="UP000567179">
    <property type="component" value="Unassembled WGS sequence"/>
</dbReference>
<feature type="region of interest" description="Disordered" evidence="2">
    <location>
        <begin position="319"/>
        <end position="338"/>
    </location>
</feature>
<dbReference type="EMBL" id="JAACJJ010000060">
    <property type="protein sequence ID" value="KAF5309126.1"/>
    <property type="molecule type" value="Genomic_DNA"/>
</dbReference>
<name>A0A8H5AQF0_9AGAR</name>
<evidence type="ECO:0000313" key="3">
    <source>
        <dbReference type="EMBL" id="KAF5309126.1"/>
    </source>
</evidence>
<evidence type="ECO:0000256" key="1">
    <source>
        <dbReference type="SAM" id="Coils"/>
    </source>
</evidence>